<dbReference type="CDD" id="cd07012">
    <property type="entry name" value="PBP2_Bug_TTT"/>
    <property type="match status" value="1"/>
</dbReference>
<dbReference type="EMBL" id="JAAGBB010000044">
    <property type="protein sequence ID" value="MBR0667912.1"/>
    <property type="molecule type" value="Genomic_DNA"/>
</dbReference>
<dbReference type="InterPro" id="IPR005064">
    <property type="entry name" value="BUG"/>
</dbReference>
<comment type="caution">
    <text evidence="2">The sequence shown here is derived from an EMBL/GenBank/DDBJ whole genome shotgun (WGS) entry which is preliminary data.</text>
</comment>
<gene>
    <name evidence="2" type="ORF">GXW71_26390</name>
</gene>
<name>A0ABS5F5U0_9PROT</name>
<dbReference type="Proteomes" id="UP001196870">
    <property type="component" value="Unassembled WGS sequence"/>
</dbReference>
<dbReference type="PANTHER" id="PTHR42928:SF5">
    <property type="entry name" value="BLR1237 PROTEIN"/>
    <property type="match status" value="1"/>
</dbReference>
<dbReference type="RefSeq" id="WP_211855689.1">
    <property type="nucleotide sequence ID" value="NZ_JAAGBB010000044.1"/>
</dbReference>
<protein>
    <submittedName>
        <fullName evidence="2">Tripartite tricarboxylate transporter substrate binding protein</fullName>
    </submittedName>
</protein>
<evidence type="ECO:0000313" key="2">
    <source>
        <dbReference type="EMBL" id="MBR0667912.1"/>
    </source>
</evidence>
<dbReference type="Pfam" id="PF03401">
    <property type="entry name" value="TctC"/>
    <property type="match status" value="1"/>
</dbReference>
<dbReference type="Gene3D" id="3.40.190.150">
    <property type="entry name" value="Bordetella uptake gene, domain 1"/>
    <property type="match status" value="1"/>
</dbReference>
<evidence type="ECO:0000256" key="1">
    <source>
        <dbReference type="ARBA" id="ARBA00006987"/>
    </source>
</evidence>
<dbReference type="Gene3D" id="3.40.190.10">
    <property type="entry name" value="Periplasmic binding protein-like II"/>
    <property type="match status" value="1"/>
</dbReference>
<evidence type="ECO:0000313" key="3">
    <source>
        <dbReference type="Proteomes" id="UP001196870"/>
    </source>
</evidence>
<dbReference type="PANTHER" id="PTHR42928">
    <property type="entry name" value="TRICARBOXYLATE-BINDING PROTEIN"/>
    <property type="match status" value="1"/>
</dbReference>
<reference evidence="3" key="1">
    <citation type="journal article" date="2021" name="Syst. Appl. Microbiol.">
        <title>Roseomonas hellenica sp. nov., isolated from roots of wild-growing Alkanna tinctoria.</title>
        <authorList>
            <person name="Rat A."/>
            <person name="Naranjo H.D."/>
            <person name="Lebbe L."/>
            <person name="Cnockaert M."/>
            <person name="Krigas N."/>
            <person name="Grigoriadou K."/>
            <person name="Maloupa E."/>
            <person name="Willems A."/>
        </authorList>
    </citation>
    <scope>NUCLEOTIDE SEQUENCE [LARGE SCALE GENOMIC DNA]</scope>
    <source>
        <strain evidence="3">LMG 31523</strain>
    </source>
</reference>
<dbReference type="PIRSF" id="PIRSF017082">
    <property type="entry name" value="YflP"/>
    <property type="match status" value="1"/>
</dbReference>
<dbReference type="SUPFAM" id="SSF53850">
    <property type="entry name" value="Periplasmic binding protein-like II"/>
    <property type="match status" value="1"/>
</dbReference>
<accession>A0ABS5F5U0</accession>
<comment type="similarity">
    <text evidence="1">Belongs to the UPF0065 (bug) family.</text>
</comment>
<organism evidence="2 3">
    <name type="scientific">Plastoroseomonas hellenica</name>
    <dbReference type="NCBI Taxonomy" id="2687306"/>
    <lineage>
        <taxon>Bacteria</taxon>
        <taxon>Pseudomonadati</taxon>
        <taxon>Pseudomonadota</taxon>
        <taxon>Alphaproteobacteria</taxon>
        <taxon>Acetobacterales</taxon>
        <taxon>Acetobacteraceae</taxon>
        <taxon>Plastoroseomonas</taxon>
    </lineage>
</organism>
<keyword evidence="3" id="KW-1185">Reference proteome</keyword>
<dbReference type="InterPro" id="IPR042100">
    <property type="entry name" value="Bug_dom1"/>
</dbReference>
<proteinExistence type="inferred from homology"/>
<sequence length="323" mass="34372">MHRRSLIAAAGAALAVPRRVRAQGAYPDRPIRLIVPFPPAGGTDVISREIGTRIANATGWNIVADNRPGAGRNIGLDAVAKSPPDGYTIGMGQTANLAINPTLYPSIPFDPLRDFSLVSLIAQQPCVLVVRRASPIRSLADYIAAGRAQNGAQAVGHSGSGTVGHLAGEMFARRCGVPITSIPYRGAAPVVTDLLGGRIEAFWANPLAVKGVLESNDVRALAVTSPQRSRTFPEVPTVAELGYDGFEAMNWTGLVGPARIPDPIVARLNEEVRKALTREETIARLAAEGSEPLGSTPAEFRAYLETEHAKWGRIVREGRITLD</sequence>